<dbReference type="InterPro" id="IPR001077">
    <property type="entry name" value="COMT_C"/>
</dbReference>
<evidence type="ECO:0000313" key="7">
    <source>
        <dbReference type="Proteomes" id="UP001305779"/>
    </source>
</evidence>
<accession>A0ABR0E5Q6</accession>
<dbReference type="EMBL" id="JAXOVC010000010">
    <property type="protein sequence ID" value="KAK4496566.1"/>
    <property type="molecule type" value="Genomic_DNA"/>
</dbReference>
<protein>
    <recommendedName>
        <fullName evidence="8">O-methyltransferase domain-containing protein</fullName>
    </recommendedName>
</protein>
<dbReference type="InterPro" id="IPR029063">
    <property type="entry name" value="SAM-dependent_MTases_sf"/>
</dbReference>
<dbReference type="InterPro" id="IPR016461">
    <property type="entry name" value="COMT-like"/>
</dbReference>
<proteinExistence type="predicted"/>
<keyword evidence="3" id="KW-0949">S-adenosyl-L-methionine</keyword>
<evidence type="ECO:0000259" key="5">
    <source>
        <dbReference type="Pfam" id="PF08100"/>
    </source>
</evidence>
<dbReference type="PROSITE" id="PS51683">
    <property type="entry name" value="SAM_OMT_II"/>
    <property type="match status" value="1"/>
</dbReference>
<keyword evidence="7" id="KW-1185">Reference proteome</keyword>
<reference evidence="6 7" key="1">
    <citation type="journal article" date="2023" name="G3 (Bethesda)">
        <title>A chromosome-level genome assembly of Zasmidium syzygii isolated from banana leaves.</title>
        <authorList>
            <person name="van Westerhoven A.C."/>
            <person name="Mehrabi R."/>
            <person name="Talebi R."/>
            <person name="Steentjes M.B.F."/>
            <person name="Corcolon B."/>
            <person name="Chong P.A."/>
            <person name="Kema G.H.J."/>
            <person name="Seidl M.F."/>
        </authorList>
    </citation>
    <scope>NUCLEOTIDE SEQUENCE [LARGE SCALE GENOMIC DNA]</scope>
    <source>
        <strain evidence="6 7">P124</strain>
    </source>
</reference>
<dbReference type="InterPro" id="IPR036390">
    <property type="entry name" value="WH_DNA-bd_sf"/>
</dbReference>
<dbReference type="Gene3D" id="3.40.50.150">
    <property type="entry name" value="Vaccinia Virus protein VP39"/>
    <property type="match status" value="1"/>
</dbReference>
<dbReference type="PANTHER" id="PTHR43712">
    <property type="entry name" value="PUTATIVE (AFU_ORTHOLOGUE AFUA_4G14580)-RELATED"/>
    <property type="match status" value="1"/>
</dbReference>
<feature type="domain" description="O-methyltransferase dimerisation" evidence="5">
    <location>
        <begin position="53"/>
        <end position="117"/>
    </location>
</feature>
<feature type="domain" description="O-methyltransferase C-terminal" evidence="4">
    <location>
        <begin position="216"/>
        <end position="375"/>
    </location>
</feature>
<dbReference type="PIRSF" id="PIRSF005739">
    <property type="entry name" value="O-mtase"/>
    <property type="match status" value="1"/>
</dbReference>
<dbReference type="InterPro" id="IPR012967">
    <property type="entry name" value="COMT_dimerisation"/>
</dbReference>
<sequence>MPSQPTGATLLKELSSIQPQTLDNDPQARQNALSLSRKLTAALEDPTNAAVDMMFAPFIPSAVRIAVELHLFESLCESESPLSTAKLGDLTGADSLLLNRILRLLASINFVQESGPDRSSTTPTTHAMANPNIAAGHRFVWDILVEANVQYHHFLKETHFKLPLEPTDHVIQFAHGTKYHTFEYLAKLRPDRFTDFHLFMGNTMGARSYWVDWYPVAERLLDGLDASSGSLLVDVDGGKGHDLQAFIKKFPDTKGKLVLQDLPEALASIKDGDLDRRIYKQDQDFFAPNQEVGARAYLMHHILHDWSDKYALKILEPIVKAMKRGYSKLLIHDLVLPDAGVTSYQARWDMTMMTFNAGMERSRSQWQSLLSAAGLEIVQFCHGPDGEDADGLVEAVLKA</sequence>
<dbReference type="Gene3D" id="1.10.10.10">
    <property type="entry name" value="Winged helix-like DNA-binding domain superfamily/Winged helix DNA-binding domain"/>
    <property type="match status" value="1"/>
</dbReference>
<dbReference type="PANTHER" id="PTHR43712:SF1">
    <property type="entry name" value="HYPOTHETICAL O-METHYLTRANSFERASE (EUROFUNG)-RELATED"/>
    <property type="match status" value="1"/>
</dbReference>
<evidence type="ECO:0000256" key="1">
    <source>
        <dbReference type="ARBA" id="ARBA00022603"/>
    </source>
</evidence>
<dbReference type="Pfam" id="PF00891">
    <property type="entry name" value="Methyltransf_2"/>
    <property type="match status" value="1"/>
</dbReference>
<organism evidence="6 7">
    <name type="scientific">Zasmidium cellare</name>
    <name type="common">Wine cellar mold</name>
    <name type="synonym">Racodium cellare</name>
    <dbReference type="NCBI Taxonomy" id="395010"/>
    <lineage>
        <taxon>Eukaryota</taxon>
        <taxon>Fungi</taxon>
        <taxon>Dikarya</taxon>
        <taxon>Ascomycota</taxon>
        <taxon>Pezizomycotina</taxon>
        <taxon>Dothideomycetes</taxon>
        <taxon>Dothideomycetidae</taxon>
        <taxon>Mycosphaerellales</taxon>
        <taxon>Mycosphaerellaceae</taxon>
        <taxon>Zasmidium</taxon>
    </lineage>
</organism>
<name>A0ABR0E5Q6_ZASCE</name>
<evidence type="ECO:0000313" key="6">
    <source>
        <dbReference type="EMBL" id="KAK4496566.1"/>
    </source>
</evidence>
<evidence type="ECO:0000256" key="3">
    <source>
        <dbReference type="ARBA" id="ARBA00022691"/>
    </source>
</evidence>
<comment type="caution">
    <text evidence="6">The sequence shown here is derived from an EMBL/GenBank/DDBJ whole genome shotgun (WGS) entry which is preliminary data.</text>
</comment>
<keyword evidence="1" id="KW-0489">Methyltransferase</keyword>
<dbReference type="SUPFAM" id="SSF53335">
    <property type="entry name" value="S-adenosyl-L-methionine-dependent methyltransferases"/>
    <property type="match status" value="1"/>
</dbReference>
<dbReference type="SUPFAM" id="SSF46785">
    <property type="entry name" value="Winged helix' DNA-binding domain"/>
    <property type="match status" value="1"/>
</dbReference>
<evidence type="ECO:0000256" key="2">
    <source>
        <dbReference type="ARBA" id="ARBA00022679"/>
    </source>
</evidence>
<gene>
    <name evidence="6" type="ORF">PRZ48_012546</name>
</gene>
<dbReference type="InterPro" id="IPR036388">
    <property type="entry name" value="WH-like_DNA-bd_sf"/>
</dbReference>
<evidence type="ECO:0000259" key="4">
    <source>
        <dbReference type="Pfam" id="PF00891"/>
    </source>
</evidence>
<dbReference type="Proteomes" id="UP001305779">
    <property type="component" value="Unassembled WGS sequence"/>
</dbReference>
<dbReference type="Pfam" id="PF08100">
    <property type="entry name" value="Dimerisation"/>
    <property type="match status" value="1"/>
</dbReference>
<evidence type="ECO:0008006" key="8">
    <source>
        <dbReference type="Google" id="ProtNLM"/>
    </source>
</evidence>
<keyword evidence="2" id="KW-0808">Transferase</keyword>